<protein>
    <submittedName>
        <fullName evidence="1">Type II toxin-antitoxin system RelE/ParE family toxin</fullName>
    </submittedName>
</protein>
<gene>
    <name evidence="1" type="ORF">I6U48_01795</name>
</gene>
<name>A0A949TQZ3_9CLOT</name>
<organism evidence="1 2">
    <name type="scientific">Clostridium thailandense</name>
    <dbReference type="NCBI Taxonomy" id="2794346"/>
    <lineage>
        <taxon>Bacteria</taxon>
        <taxon>Bacillati</taxon>
        <taxon>Bacillota</taxon>
        <taxon>Clostridia</taxon>
        <taxon>Eubacteriales</taxon>
        <taxon>Clostridiaceae</taxon>
        <taxon>Clostridium</taxon>
    </lineage>
</organism>
<comment type="caution">
    <text evidence="1">The sequence shown here is derived from an EMBL/GenBank/DDBJ whole genome shotgun (WGS) entry which is preliminary data.</text>
</comment>
<dbReference type="RefSeq" id="WP_218318681.1">
    <property type="nucleotide sequence ID" value="NZ_JAEEGC010000007.1"/>
</dbReference>
<evidence type="ECO:0000313" key="2">
    <source>
        <dbReference type="Proteomes" id="UP000694308"/>
    </source>
</evidence>
<keyword evidence="2" id="KW-1185">Reference proteome</keyword>
<dbReference type="Pfam" id="PF05973">
    <property type="entry name" value="Gp49"/>
    <property type="match status" value="1"/>
</dbReference>
<dbReference type="AlphaFoldDB" id="A0A949TQZ3"/>
<reference evidence="1" key="1">
    <citation type="submission" date="2020-12" db="EMBL/GenBank/DDBJ databases">
        <title>Clostridium thailandense sp. nov., a novel acetogenic bacterium isolated from peat land soil in Thailand.</title>
        <authorList>
            <person name="Chaikitkaew S."/>
            <person name="Birkeland N.K."/>
        </authorList>
    </citation>
    <scope>NUCLEOTIDE SEQUENCE</scope>
    <source>
        <strain evidence="1">PL3</strain>
    </source>
</reference>
<dbReference type="InterPro" id="IPR009241">
    <property type="entry name" value="HigB-like"/>
</dbReference>
<dbReference type="Proteomes" id="UP000694308">
    <property type="component" value="Unassembled WGS sequence"/>
</dbReference>
<sequence length="114" mass="12991">MATETYKTKGGKDVITEYIDQLEGMEKARAKIILESLEKDGLEALEYMNTRQLSGKLYEIKFDNSRFMYVVIDCNLIHILHACKKQKGKTSQSDLNTAKKRAVKLGKKLGKTFV</sequence>
<dbReference type="EMBL" id="JAEEGC010000007">
    <property type="protein sequence ID" value="MBV7271646.1"/>
    <property type="molecule type" value="Genomic_DNA"/>
</dbReference>
<evidence type="ECO:0000313" key="1">
    <source>
        <dbReference type="EMBL" id="MBV7271646.1"/>
    </source>
</evidence>
<accession>A0A949TQZ3</accession>
<proteinExistence type="predicted"/>